<dbReference type="OrthoDB" id="5940879at2"/>
<dbReference type="AlphaFoldDB" id="A0A317CJ19"/>
<dbReference type="PANTHER" id="PTHR42714:SF6">
    <property type="entry name" value="TRANSLATION INITIATION FACTOR IF-2"/>
    <property type="match status" value="1"/>
</dbReference>
<keyword evidence="1" id="KW-0472">Membrane</keyword>
<keyword evidence="1" id="KW-1133">Transmembrane helix</keyword>
<keyword evidence="4" id="KW-1185">Reference proteome</keyword>
<dbReference type="GO" id="GO:0030488">
    <property type="term" value="P:tRNA methylation"/>
    <property type="evidence" value="ECO:0007669"/>
    <property type="project" value="TreeGrafter"/>
</dbReference>
<dbReference type="Gene3D" id="3.40.50.300">
    <property type="entry name" value="P-loop containing nucleotide triphosphate hydrolases"/>
    <property type="match status" value="1"/>
</dbReference>
<gene>
    <name evidence="3" type="ORF">DKW60_08705</name>
</gene>
<accession>A0A317CJ19</accession>
<evidence type="ECO:0000256" key="1">
    <source>
        <dbReference type="SAM" id="Phobius"/>
    </source>
</evidence>
<proteinExistence type="predicted"/>
<dbReference type="Pfam" id="PF01926">
    <property type="entry name" value="MMR_HSR1"/>
    <property type="match status" value="1"/>
</dbReference>
<dbReference type="RefSeq" id="WP_109837269.1">
    <property type="nucleotide sequence ID" value="NZ_QGKM01000018.1"/>
</dbReference>
<dbReference type="GO" id="GO:0005525">
    <property type="term" value="F:GTP binding"/>
    <property type="evidence" value="ECO:0007669"/>
    <property type="project" value="InterPro"/>
</dbReference>
<name>A0A317CJ19_9GAMM</name>
<dbReference type="GO" id="GO:0005737">
    <property type="term" value="C:cytoplasm"/>
    <property type="evidence" value="ECO:0007669"/>
    <property type="project" value="TreeGrafter"/>
</dbReference>
<feature type="transmembrane region" description="Helical" evidence="1">
    <location>
        <begin position="12"/>
        <end position="29"/>
    </location>
</feature>
<comment type="caution">
    <text evidence="3">The sequence shown here is derived from an EMBL/GenBank/DDBJ whole genome shotgun (WGS) entry which is preliminary data.</text>
</comment>
<sequence>MKKAGSSFRRVLALLVAIASVLFLLFIFFATRSVLDIWDRMQLLPPTLFYTYTTIIVAFVLATIWLIWKLLKPVSTNSSHDIDNISKESVIEDIEHAEKQGMDTAQLRRELEELESRKETGTIFVALFGNVSTGKSSIIKSLLPNAEIDISVRGGSTQEISQYTWSSSSGDRLVLTDLPGRNEASGSLDELSNDEAVRAQIVIYVTDSDLSRTQFNDIKELQSFGKPLIIALNKSDRYNDEEKQLLKQRFEERIESDAQLVFVQSGGEEEVIRIDKNGVESVQVRPRKAKIEELAEAVQQEIDTQSGLLNQLRDASVFVLVKQKLDAEKVGFRQEKAAAIVKSSTRKAVMGAMASVSPGADIVVQGYLGTRMVKDLCELYNAPVKQLDIDKFLDFSQDQLKKSIPIILAVAGNGLKAFPGIGTVAGGLVHAVAYGMIFDALGKSVTKTLEQRGQLRAAPAALTFKEMLSENLESRAKLFARLVFEQREEHK</sequence>
<dbReference type="PANTHER" id="PTHR42714">
    <property type="entry name" value="TRNA MODIFICATION GTPASE GTPBP3"/>
    <property type="match status" value="1"/>
</dbReference>
<reference evidence="3 4" key="1">
    <citation type="submission" date="2018-05" db="EMBL/GenBank/DDBJ databases">
        <title>Leucothrix arctica sp. nov., isolated from Arctic seawater.</title>
        <authorList>
            <person name="Choi A."/>
            <person name="Baek K."/>
        </authorList>
    </citation>
    <scope>NUCLEOTIDE SEQUENCE [LARGE SCALE GENOMIC DNA]</scope>
    <source>
        <strain evidence="3 4">JCM 18388</strain>
    </source>
</reference>
<evidence type="ECO:0000313" key="3">
    <source>
        <dbReference type="EMBL" id="PWQ98181.1"/>
    </source>
</evidence>
<dbReference type="InterPro" id="IPR006073">
    <property type="entry name" value="GTP-bd"/>
</dbReference>
<protein>
    <submittedName>
        <fullName evidence="3">GTP-binding protein</fullName>
    </submittedName>
</protein>
<feature type="domain" description="G" evidence="2">
    <location>
        <begin position="125"/>
        <end position="234"/>
    </location>
</feature>
<dbReference type="SUPFAM" id="SSF52540">
    <property type="entry name" value="P-loop containing nucleoside triphosphate hydrolases"/>
    <property type="match status" value="1"/>
</dbReference>
<dbReference type="InterPro" id="IPR027417">
    <property type="entry name" value="P-loop_NTPase"/>
</dbReference>
<dbReference type="GO" id="GO:0002098">
    <property type="term" value="P:tRNA wobble uridine modification"/>
    <property type="evidence" value="ECO:0007669"/>
    <property type="project" value="TreeGrafter"/>
</dbReference>
<dbReference type="EMBL" id="QGKM01000018">
    <property type="protein sequence ID" value="PWQ98181.1"/>
    <property type="molecule type" value="Genomic_DNA"/>
</dbReference>
<feature type="transmembrane region" description="Helical" evidence="1">
    <location>
        <begin position="49"/>
        <end position="68"/>
    </location>
</feature>
<dbReference type="Proteomes" id="UP000245539">
    <property type="component" value="Unassembled WGS sequence"/>
</dbReference>
<keyword evidence="1" id="KW-0812">Transmembrane</keyword>
<evidence type="ECO:0000313" key="4">
    <source>
        <dbReference type="Proteomes" id="UP000245539"/>
    </source>
</evidence>
<organism evidence="3 4">
    <name type="scientific">Leucothrix pacifica</name>
    <dbReference type="NCBI Taxonomy" id="1247513"/>
    <lineage>
        <taxon>Bacteria</taxon>
        <taxon>Pseudomonadati</taxon>
        <taxon>Pseudomonadota</taxon>
        <taxon>Gammaproteobacteria</taxon>
        <taxon>Thiotrichales</taxon>
        <taxon>Thiotrichaceae</taxon>
        <taxon>Leucothrix</taxon>
    </lineage>
</organism>
<evidence type="ECO:0000259" key="2">
    <source>
        <dbReference type="Pfam" id="PF01926"/>
    </source>
</evidence>